<proteinExistence type="predicted"/>
<evidence type="ECO:0000259" key="6">
    <source>
        <dbReference type="PROSITE" id="PS50850"/>
    </source>
</evidence>
<feature type="transmembrane region" description="Helical" evidence="5">
    <location>
        <begin position="184"/>
        <end position="206"/>
    </location>
</feature>
<evidence type="ECO:0000256" key="4">
    <source>
        <dbReference type="ARBA" id="ARBA00023136"/>
    </source>
</evidence>
<dbReference type="PROSITE" id="PS50850">
    <property type="entry name" value="MFS"/>
    <property type="match status" value="1"/>
</dbReference>
<dbReference type="InterPro" id="IPR005828">
    <property type="entry name" value="MFS_sugar_transport-like"/>
</dbReference>
<dbReference type="InterPro" id="IPR005829">
    <property type="entry name" value="Sugar_transporter_CS"/>
</dbReference>
<feature type="transmembrane region" description="Helical" evidence="5">
    <location>
        <begin position="287"/>
        <end position="314"/>
    </location>
</feature>
<feature type="transmembrane region" description="Helical" evidence="5">
    <location>
        <begin position="394"/>
        <end position="414"/>
    </location>
</feature>
<dbReference type="Pfam" id="PF00083">
    <property type="entry name" value="Sugar_tr"/>
    <property type="match status" value="1"/>
</dbReference>
<organism evidence="7 8">
    <name type="scientific">Pseudonocardia tropica</name>
    <dbReference type="NCBI Taxonomy" id="681289"/>
    <lineage>
        <taxon>Bacteria</taxon>
        <taxon>Bacillati</taxon>
        <taxon>Actinomycetota</taxon>
        <taxon>Actinomycetes</taxon>
        <taxon>Pseudonocardiales</taxon>
        <taxon>Pseudonocardiaceae</taxon>
        <taxon>Pseudonocardia</taxon>
    </lineage>
</organism>
<feature type="transmembrane region" description="Helical" evidence="5">
    <location>
        <begin position="352"/>
        <end position="373"/>
    </location>
</feature>
<dbReference type="EMBL" id="JBEDNP010000010">
    <property type="protein sequence ID" value="MEQ3540753.1"/>
    <property type="molecule type" value="Genomic_DNA"/>
</dbReference>
<dbReference type="InterPro" id="IPR036259">
    <property type="entry name" value="MFS_trans_sf"/>
</dbReference>
<feature type="transmembrane region" description="Helical" evidence="5">
    <location>
        <begin position="156"/>
        <end position="178"/>
    </location>
</feature>
<feature type="domain" description="Major facilitator superfamily (MFS) profile" evidence="6">
    <location>
        <begin position="29"/>
        <end position="449"/>
    </location>
</feature>
<sequence length="468" mass="49800">MSAVVIRSERDVIDFVQAHPTGSARTRILMLIALGSVFGDAYDLSSIGIGIASLRAEMQLTAVQVGMVTSITAVGALVSSLLGGYIADRTGRFKLFIISGVLLVLAPIGAAFAPSYEVLVLWRLVIGIAIGLDMPVAFSFMAELVNTRGKARWMNFWQPASTVAVMGAALVALPVYFAGASDDLWRWTVGLGAVPALVVVVLRLVYAEESPLWAVKHQGLHAAAKILEKSYRVTTVVEADEAKPARDDGYRLSTIFNRKFRARTVLASMVAGMQAMQYYAIGFYLPVIAGLIFGTDLVAIVLATVTVHTFALVAGLLQTQLVERFGLWKLTFIGFVIVAVALVVLGSVGGTVWQAVPLVTVGVVGILMFGHAFGPGPQSKTLAALSYPTEYRGLGTGWAETAGRVGGIIGLFLFPVMLDNLGEGPTMLLLALAPAAAVVTLLLIRWEPAGQDVEDDALDREHPTRSTA</sequence>
<reference evidence="7 8" key="1">
    <citation type="submission" date="2024-03" db="EMBL/GenBank/DDBJ databases">
        <title>Draft genome sequence of Pseudonocardia tropica JCM 19149.</title>
        <authorList>
            <person name="Butdee W."/>
            <person name="Duangmal K."/>
        </authorList>
    </citation>
    <scope>NUCLEOTIDE SEQUENCE [LARGE SCALE GENOMIC DNA]</scope>
    <source>
        <strain evidence="7 8">JCM 19149</strain>
    </source>
</reference>
<protein>
    <submittedName>
        <fullName evidence="7">MFS transporter</fullName>
    </submittedName>
</protein>
<feature type="transmembrane region" description="Helical" evidence="5">
    <location>
        <begin position="326"/>
        <end position="346"/>
    </location>
</feature>
<keyword evidence="8" id="KW-1185">Reference proteome</keyword>
<dbReference type="RefSeq" id="WP_345644081.1">
    <property type="nucleotide sequence ID" value="NZ_BAABLY010000025.1"/>
</dbReference>
<dbReference type="PANTHER" id="PTHR23508:SF10">
    <property type="entry name" value="CARBOXYLIC ACID TRANSPORTER PROTEIN HOMOLOG"/>
    <property type="match status" value="1"/>
</dbReference>
<evidence type="ECO:0000256" key="1">
    <source>
        <dbReference type="ARBA" id="ARBA00004651"/>
    </source>
</evidence>
<evidence type="ECO:0000256" key="2">
    <source>
        <dbReference type="ARBA" id="ARBA00022692"/>
    </source>
</evidence>
<feature type="transmembrane region" description="Helical" evidence="5">
    <location>
        <begin position="95"/>
        <end position="114"/>
    </location>
</feature>
<name>A0ABV1JXU1_9PSEU</name>
<evidence type="ECO:0000256" key="3">
    <source>
        <dbReference type="ARBA" id="ARBA00022989"/>
    </source>
</evidence>
<feature type="transmembrane region" description="Helical" evidence="5">
    <location>
        <begin position="120"/>
        <end position="144"/>
    </location>
</feature>
<dbReference type="Proteomes" id="UP001464923">
    <property type="component" value="Unassembled WGS sequence"/>
</dbReference>
<feature type="transmembrane region" description="Helical" evidence="5">
    <location>
        <begin position="28"/>
        <end position="54"/>
    </location>
</feature>
<comment type="subcellular location">
    <subcellularLocation>
        <location evidence="1">Cell membrane</location>
        <topology evidence="1">Multi-pass membrane protein</topology>
    </subcellularLocation>
</comment>
<evidence type="ECO:0000313" key="8">
    <source>
        <dbReference type="Proteomes" id="UP001464923"/>
    </source>
</evidence>
<dbReference type="PROSITE" id="PS00217">
    <property type="entry name" value="SUGAR_TRANSPORT_2"/>
    <property type="match status" value="1"/>
</dbReference>
<evidence type="ECO:0000256" key="5">
    <source>
        <dbReference type="SAM" id="Phobius"/>
    </source>
</evidence>
<feature type="transmembrane region" description="Helical" evidence="5">
    <location>
        <begin position="426"/>
        <end position="444"/>
    </location>
</feature>
<keyword evidence="3 5" id="KW-1133">Transmembrane helix</keyword>
<gene>
    <name evidence="7" type="ORF">WHI96_18240</name>
</gene>
<dbReference type="InterPro" id="IPR020846">
    <property type="entry name" value="MFS_dom"/>
</dbReference>
<keyword evidence="4 5" id="KW-0472">Membrane</keyword>
<comment type="caution">
    <text evidence="7">The sequence shown here is derived from an EMBL/GenBank/DDBJ whole genome shotgun (WGS) entry which is preliminary data.</text>
</comment>
<evidence type="ECO:0000313" key="7">
    <source>
        <dbReference type="EMBL" id="MEQ3540753.1"/>
    </source>
</evidence>
<feature type="transmembrane region" description="Helical" evidence="5">
    <location>
        <begin position="260"/>
        <end position="281"/>
    </location>
</feature>
<dbReference type="Gene3D" id="1.20.1250.20">
    <property type="entry name" value="MFS general substrate transporter like domains"/>
    <property type="match status" value="1"/>
</dbReference>
<dbReference type="PANTHER" id="PTHR23508">
    <property type="entry name" value="CARBOXYLIC ACID TRANSPORTER PROTEIN HOMOLOG"/>
    <property type="match status" value="1"/>
</dbReference>
<feature type="transmembrane region" description="Helical" evidence="5">
    <location>
        <begin position="60"/>
        <end position="83"/>
    </location>
</feature>
<accession>A0ABV1JXU1</accession>
<keyword evidence="2 5" id="KW-0812">Transmembrane</keyword>
<dbReference type="SUPFAM" id="SSF103473">
    <property type="entry name" value="MFS general substrate transporter"/>
    <property type="match status" value="1"/>
</dbReference>
<dbReference type="CDD" id="cd17316">
    <property type="entry name" value="MFS_SV2_like"/>
    <property type="match status" value="1"/>
</dbReference>